<feature type="domain" description="SEFIR" evidence="10">
    <location>
        <begin position="318"/>
        <end position="476"/>
    </location>
</feature>
<feature type="region of interest" description="Disordered" evidence="8">
    <location>
        <begin position="391"/>
        <end position="412"/>
    </location>
</feature>
<dbReference type="InterPro" id="IPR039465">
    <property type="entry name" value="IL-17_rcpt-like"/>
</dbReference>
<dbReference type="GO" id="GO:0030368">
    <property type="term" value="F:interleukin-17 receptor activity"/>
    <property type="evidence" value="ECO:0007669"/>
    <property type="project" value="InterPro"/>
</dbReference>
<accession>A0A3P9JZX6</accession>
<protein>
    <submittedName>
        <fullName evidence="11">Si:ch211-207e14.4</fullName>
    </submittedName>
</protein>
<feature type="compositionally biased region" description="Acidic residues" evidence="8">
    <location>
        <begin position="399"/>
        <end position="408"/>
    </location>
</feature>
<comment type="subcellular location">
    <subcellularLocation>
        <location evidence="1">Membrane</location>
        <topology evidence="1">Single-pass type I membrane protein</topology>
    </subcellularLocation>
</comment>
<reference evidence="11" key="4">
    <citation type="submission" date="2025-09" db="UniProtKB">
        <authorList>
            <consortium name="Ensembl"/>
        </authorList>
    </citation>
    <scope>IDENTIFICATION</scope>
    <source>
        <strain evidence="11">HNI</strain>
    </source>
</reference>
<dbReference type="Ensembl" id="ENSORLT00020012555.1">
    <property type="protein sequence ID" value="ENSORLP00020001720.1"/>
    <property type="gene ID" value="ENSORLG00020002436.1"/>
</dbReference>
<evidence type="ECO:0000313" key="12">
    <source>
        <dbReference type="Proteomes" id="UP000265180"/>
    </source>
</evidence>
<evidence type="ECO:0000256" key="5">
    <source>
        <dbReference type="ARBA" id="ARBA00023136"/>
    </source>
</evidence>
<name>A0A3P9JZX6_ORYLA</name>
<evidence type="ECO:0000256" key="8">
    <source>
        <dbReference type="SAM" id="MobiDB-lite"/>
    </source>
</evidence>
<reference evidence="11 12" key="2">
    <citation type="submission" date="2017-04" db="EMBL/GenBank/DDBJ databases">
        <title>CpG methylation of centromeres and impact of large insertions on vertebrate speciation.</title>
        <authorList>
            <person name="Ichikawa K."/>
            <person name="Yoshimura J."/>
            <person name="Morishita S."/>
        </authorList>
    </citation>
    <scope>NUCLEOTIDE SEQUENCE</scope>
    <source>
        <strain evidence="11 12">HNI</strain>
    </source>
</reference>
<keyword evidence="2 9" id="KW-0812">Transmembrane</keyword>
<dbReference type="Pfam" id="PF08357">
    <property type="entry name" value="SEFIR"/>
    <property type="match status" value="1"/>
</dbReference>
<evidence type="ECO:0000256" key="9">
    <source>
        <dbReference type="SAM" id="Phobius"/>
    </source>
</evidence>
<dbReference type="GO" id="GO:0016020">
    <property type="term" value="C:membrane"/>
    <property type="evidence" value="ECO:0007669"/>
    <property type="project" value="UniProtKB-SubCell"/>
</dbReference>
<evidence type="ECO:0000313" key="11">
    <source>
        <dbReference type="Ensembl" id="ENSORLP00020001720.1"/>
    </source>
</evidence>
<organism evidence="11 12">
    <name type="scientific">Oryzias latipes</name>
    <name type="common">Japanese rice fish</name>
    <name type="synonym">Japanese killifish</name>
    <dbReference type="NCBI Taxonomy" id="8090"/>
    <lineage>
        <taxon>Eukaryota</taxon>
        <taxon>Metazoa</taxon>
        <taxon>Chordata</taxon>
        <taxon>Craniata</taxon>
        <taxon>Vertebrata</taxon>
        <taxon>Euteleostomi</taxon>
        <taxon>Actinopterygii</taxon>
        <taxon>Neopterygii</taxon>
        <taxon>Teleostei</taxon>
        <taxon>Neoteleostei</taxon>
        <taxon>Acanthomorphata</taxon>
        <taxon>Ovalentaria</taxon>
        <taxon>Atherinomorphae</taxon>
        <taxon>Beloniformes</taxon>
        <taxon>Adrianichthyidae</taxon>
        <taxon>Oryziinae</taxon>
        <taxon>Oryzias</taxon>
    </lineage>
</organism>
<dbReference type="PROSITE" id="PS51534">
    <property type="entry name" value="SEFIR"/>
    <property type="match status" value="1"/>
</dbReference>
<dbReference type="InterPro" id="IPR013568">
    <property type="entry name" value="SEFIR_dom"/>
</dbReference>
<keyword evidence="3" id="KW-0732">Signal</keyword>
<evidence type="ECO:0000256" key="2">
    <source>
        <dbReference type="ARBA" id="ARBA00022692"/>
    </source>
</evidence>
<proteinExistence type="predicted"/>
<keyword evidence="5 9" id="KW-0472">Membrane</keyword>
<keyword evidence="6" id="KW-0675">Receptor</keyword>
<dbReference type="Proteomes" id="UP000265180">
    <property type="component" value="Chromosome 7"/>
</dbReference>
<evidence type="ECO:0000256" key="7">
    <source>
        <dbReference type="ARBA" id="ARBA00023180"/>
    </source>
</evidence>
<evidence type="ECO:0000256" key="1">
    <source>
        <dbReference type="ARBA" id="ARBA00004479"/>
    </source>
</evidence>
<evidence type="ECO:0000259" key="10">
    <source>
        <dbReference type="PROSITE" id="PS51534"/>
    </source>
</evidence>
<dbReference type="AlphaFoldDB" id="A0A3P9JZX6"/>
<evidence type="ECO:0000256" key="6">
    <source>
        <dbReference type="ARBA" id="ARBA00023170"/>
    </source>
</evidence>
<sequence length="528" mass="59131">MWKHAHTHTYKHAHIYTHEQAQTLTHPCARTHTNVHAHTHVHTYRHTRKSFHTQRLTCESMHSHTHTPGKTSTHTHVHAHTRACTHTDTERLKVGLGDKRSDLDLFFSGLLVMTVLFLCPKVLHECLWLHVGVVFAACAEKIGLEKCKHDWYPRHVEVQQEGTLVTVTFNLAPPNLGIRNYFSLCYANGKKEYKAITPSLAENQTHHSFQLDGLQEGTNYTCELAADQVDAVRKIFNVHVQTLQTEAPPVALALAVTLPLCLITAGLLAAAVLAAVSCWRSKLRSKAFRIKSDLIRQHEEESRVPEEVVTLQKDRLTPPRLLICYSSRDGPAHVKAVNHFGAFVQKHMATQVCLDLWDSLGVAEEGYMAWYCRHIRDSDFILVICSRGLKRRPEPPGAEGDDEDEEEPLSFGPDARMSEAVVQLIGEEVGRAKARGQDLSKYMAAVFQYSKQADIPVELGLVQHYTLTRDLALLFSHLHGVALHRPGGHLKIAPLSEEGFAELPAGAALQSAISDAEATMRRKVEEVE</sequence>
<evidence type="ECO:0000256" key="3">
    <source>
        <dbReference type="ARBA" id="ARBA00022729"/>
    </source>
</evidence>
<dbReference type="PANTHER" id="PTHR15583">
    <property type="entry name" value="INTERLEUKIN-17 RECEPTOR"/>
    <property type="match status" value="1"/>
</dbReference>
<reference evidence="11" key="3">
    <citation type="submission" date="2025-08" db="UniProtKB">
        <authorList>
            <consortium name="Ensembl"/>
        </authorList>
    </citation>
    <scope>IDENTIFICATION</scope>
    <source>
        <strain evidence="11">HNI</strain>
    </source>
</reference>
<dbReference type="PANTHER" id="PTHR15583:SF17">
    <property type="entry name" value="INTERLEUKIN-17 RECEPTOR D ISOFORM X1"/>
    <property type="match status" value="1"/>
</dbReference>
<feature type="transmembrane region" description="Helical" evidence="9">
    <location>
        <begin position="250"/>
        <end position="279"/>
    </location>
</feature>
<reference key="1">
    <citation type="journal article" date="2007" name="Nature">
        <title>The medaka draft genome and insights into vertebrate genome evolution.</title>
        <authorList>
            <person name="Kasahara M."/>
            <person name="Naruse K."/>
            <person name="Sasaki S."/>
            <person name="Nakatani Y."/>
            <person name="Qu W."/>
            <person name="Ahsan B."/>
            <person name="Yamada T."/>
            <person name="Nagayasu Y."/>
            <person name="Doi K."/>
            <person name="Kasai Y."/>
            <person name="Jindo T."/>
            <person name="Kobayashi D."/>
            <person name="Shimada A."/>
            <person name="Toyoda A."/>
            <person name="Kuroki Y."/>
            <person name="Fujiyama A."/>
            <person name="Sasaki T."/>
            <person name="Shimizu A."/>
            <person name="Asakawa S."/>
            <person name="Shimizu N."/>
            <person name="Hashimoto S."/>
            <person name="Yang J."/>
            <person name="Lee Y."/>
            <person name="Matsushima K."/>
            <person name="Sugano S."/>
            <person name="Sakaizumi M."/>
            <person name="Narita T."/>
            <person name="Ohishi K."/>
            <person name="Haga S."/>
            <person name="Ohta F."/>
            <person name="Nomoto H."/>
            <person name="Nogata K."/>
            <person name="Morishita T."/>
            <person name="Endo T."/>
            <person name="Shin-I T."/>
            <person name="Takeda H."/>
            <person name="Morishita S."/>
            <person name="Kohara Y."/>
        </authorList>
    </citation>
    <scope>NUCLEOTIDE SEQUENCE [LARGE SCALE GENOMIC DNA]</scope>
    <source>
        <strain>Hd-rR</strain>
    </source>
</reference>
<evidence type="ECO:0000256" key="4">
    <source>
        <dbReference type="ARBA" id="ARBA00022989"/>
    </source>
</evidence>
<dbReference type="Gene3D" id="3.40.50.11530">
    <property type="match status" value="1"/>
</dbReference>
<keyword evidence="7" id="KW-0325">Glycoprotein</keyword>
<keyword evidence="4 9" id="KW-1133">Transmembrane helix</keyword>